<organism evidence="1">
    <name type="scientific">Iconisemion striatum</name>
    <dbReference type="NCBI Taxonomy" id="60296"/>
    <lineage>
        <taxon>Eukaryota</taxon>
        <taxon>Metazoa</taxon>
        <taxon>Chordata</taxon>
        <taxon>Craniata</taxon>
        <taxon>Vertebrata</taxon>
        <taxon>Euteleostomi</taxon>
        <taxon>Actinopterygii</taxon>
        <taxon>Neopterygii</taxon>
        <taxon>Teleostei</taxon>
        <taxon>Neoteleostei</taxon>
        <taxon>Acanthomorphata</taxon>
        <taxon>Ovalentaria</taxon>
        <taxon>Atherinomorphae</taxon>
        <taxon>Cyprinodontiformes</taxon>
        <taxon>Nothobranchiidae</taxon>
        <taxon>Iconisemion</taxon>
    </lineage>
</organism>
<dbReference type="AlphaFoldDB" id="A0A1A7XPT9"/>
<feature type="non-terminal residue" evidence="1">
    <location>
        <position position="113"/>
    </location>
</feature>
<gene>
    <name evidence="1" type="primary">BLM</name>
</gene>
<reference evidence="1" key="1">
    <citation type="submission" date="2016-05" db="EMBL/GenBank/DDBJ databases">
        <authorList>
            <person name="Lavstsen T."/>
            <person name="Jespersen J.S."/>
        </authorList>
    </citation>
    <scope>NUCLEOTIDE SEQUENCE</scope>
    <source>
        <tissue evidence="1">Brain</tissue>
    </source>
</reference>
<name>A0A1A7XPT9_9TELE</name>
<dbReference type="EMBL" id="HADW01018696">
    <property type="protein sequence ID" value="SBP20096.1"/>
    <property type="molecule type" value="Transcribed_RNA"/>
</dbReference>
<feature type="non-terminal residue" evidence="1">
    <location>
        <position position="1"/>
    </location>
</feature>
<accession>A0A1A7XPT9</accession>
<protein>
    <submittedName>
        <fullName evidence="1">Bloom syndrome</fullName>
    </submittedName>
</protein>
<reference evidence="1" key="2">
    <citation type="submission" date="2016-06" db="EMBL/GenBank/DDBJ databases">
        <title>The genome of a short-lived fish provides insights into sex chromosome evolution and the genetic control of aging.</title>
        <authorList>
            <person name="Reichwald K."/>
            <person name="Felder M."/>
            <person name="Petzold A."/>
            <person name="Koch P."/>
            <person name="Groth M."/>
            <person name="Platzer M."/>
        </authorList>
    </citation>
    <scope>NUCLEOTIDE SEQUENCE</scope>
    <source>
        <tissue evidence="1">Brain</tissue>
    </source>
</reference>
<proteinExistence type="predicted"/>
<evidence type="ECO:0000313" key="1">
    <source>
        <dbReference type="EMBL" id="SBP20096.1"/>
    </source>
</evidence>
<sequence length="113" mass="12680">EVERLKGYNVGERLGTLLKNSSRGCFPKTLLSHFENNTDRVEPGQLCCTHCHSGCDTATPEYEQAQLEVSAPVQIREVTEDKSPSVQQKACPRNPQDIFEVFEDLDRIRLSSG</sequence>